<keyword evidence="1" id="KW-0732">Signal</keyword>
<protein>
    <recommendedName>
        <fullName evidence="4">C1q domain-containing protein</fullName>
    </recommendedName>
</protein>
<evidence type="ECO:0000256" key="1">
    <source>
        <dbReference type="SAM" id="SignalP"/>
    </source>
</evidence>
<keyword evidence="3" id="KW-1185">Reference proteome</keyword>
<sequence>MKTKIFSAFLALVAIPIAAQSGWVGINTPNPQSNLDVNGTMKIRQTPVAPSIPGYQLLVLNQNIGGDFQVGQMNPQLIADYVISQVNTTSGITASVYAAKKTAGLSLINLGVLPNGYRPVNFVVAERTVGTSLLFSDTDHTYTVPTNGVYAIGFSFRYGTGLQATVLSTPGVAILRNRSGVSTLIDSRNFSGANLGLLSLTISDASINNLYPLLAGDKISFGLTGASLLDASILGSSISSFYIYKVSN</sequence>
<name>A0ABU1L9I7_9FLAO</name>
<feature type="signal peptide" evidence="1">
    <location>
        <begin position="1"/>
        <end position="19"/>
    </location>
</feature>
<feature type="chain" id="PRO_5046824884" description="C1q domain-containing protein" evidence="1">
    <location>
        <begin position="20"/>
        <end position="248"/>
    </location>
</feature>
<comment type="caution">
    <text evidence="2">The sequence shown here is derived from an EMBL/GenBank/DDBJ whole genome shotgun (WGS) entry which is preliminary data.</text>
</comment>
<gene>
    <name evidence="2" type="ORF">J2781_000282</name>
</gene>
<organism evidence="2 3">
    <name type="scientific">Chryseobacterium geocarposphaerae</name>
    <dbReference type="NCBI Taxonomy" id="1416776"/>
    <lineage>
        <taxon>Bacteria</taxon>
        <taxon>Pseudomonadati</taxon>
        <taxon>Bacteroidota</taxon>
        <taxon>Flavobacteriia</taxon>
        <taxon>Flavobacteriales</taxon>
        <taxon>Weeksellaceae</taxon>
        <taxon>Chryseobacterium group</taxon>
        <taxon>Chryseobacterium</taxon>
    </lineage>
</organism>
<dbReference type="Proteomes" id="UP001184853">
    <property type="component" value="Unassembled WGS sequence"/>
</dbReference>
<proteinExistence type="predicted"/>
<evidence type="ECO:0000313" key="2">
    <source>
        <dbReference type="EMBL" id="MDR6403378.1"/>
    </source>
</evidence>
<reference evidence="2 3" key="1">
    <citation type="submission" date="2023-07" db="EMBL/GenBank/DDBJ databases">
        <title>Sorghum-associated microbial communities from plants grown in Nebraska, USA.</title>
        <authorList>
            <person name="Schachtman D."/>
        </authorList>
    </citation>
    <scope>NUCLEOTIDE SEQUENCE [LARGE SCALE GENOMIC DNA]</scope>
    <source>
        <strain evidence="2 3">DS1709</strain>
    </source>
</reference>
<accession>A0ABU1L9I7</accession>
<evidence type="ECO:0008006" key="4">
    <source>
        <dbReference type="Google" id="ProtNLM"/>
    </source>
</evidence>
<dbReference type="EMBL" id="JAVDQS010000001">
    <property type="protein sequence ID" value="MDR6403378.1"/>
    <property type="molecule type" value="Genomic_DNA"/>
</dbReference>
<dbReference type="RefSeq" id="WP_062160931.1">
    <property type="nucleotide sequence ID" value="NZ_JAVDQS010000001.1"/>
</dbReference>
<evidence type="ECO:0000313" key="3">
    <source>
        <dbReference type="Proteomes" id="UP001184853"/>
    </source>
</evidence>